<dbReference type="GO" id="GO:0043190">
    <property type="term" value="C:ATP-binding cassette (ABC) transporter complex"/>
    <property type="evidence" value="ECO:0007669"/>
    <property type="project" value="TreeGrafter"/>
</dbReference>
<evidence type="ECO:0000256" key="4">
    <source>
        <dbReference type="ARBA" id="ARBA00022989"/>
    </source>
</evidence>
<dbReference type="Proteomes" id="UP000230790">
    <property type="component" value="Unassembled WGS sequence"/>
</dbReference>
<gene>
    <name evidence="7" type="ORF">CUN48_19885</name>
</gene>
<comment type="caution">
    <text evidence="7">The sequence shown here is derived from an EMBL/GenBank/DDBJ whole genome shotgun (WGS) entry which is preliminary data.</text>
</comment>
<evidence type="ECO:0000256" key="2">
    <source>
        <dbReference type="ARBA" id="ARBA00022475"/>
    </source>
</evidence>
<evidence type="ECO:0000313" key="8">
    <source>
        <dbReference type="Proteomes" id="UP000230790"/>
    </source>
</evidence>
<evidence type="ECO:0000256" key="3">
    <source>
        <dbReference type="ARBA" id="ARBA00022692"/>
    </source>
</evidence>
<comment type="subcellular location">
    <subcellularLocation>
        <location evidence="1">Cell membrane</location>
        <topology evidence="1">Multi-pass membrane protein</topology>
    </subcellularLocation>
</comment>
<evidence type="ECO:0000313" key="7">
    <source>
        <dbReference type="EMBL" id="PJF45245.1"/>
    </source>
</evidence>
<name>A0A2M8Q616_9CHLR</name>
<evidence type="ECO:0000256" key="5">
    <source>
        <dbReference type="ARBA" id="ARBA00023136"/>
    </source>
</evidence>
<dbReference type="AlphaFoldDB" id="A0A2M8Q616"/>
<feature type="transmembrane region" description="Helical" evidence="6">
    <location>
        <begin position="58"/>
        <end position="76"/>
    </location>
</feature>
<feature type="transmembrane region" description="Helical" evidence="6">
    <location>
        <begin position="29"/>
        <end position="46"/>
    </location>
</feature>
<accession>A0A2M8Q616</accession>
<dbReference type="GO" id="GO:0015920">
    <property type="term" value="P:lipopolysaccharide transport"/>
    <property type="evidence" value="ECO:0007669"/>
    <property type="project" value="TreeGrafter"/>
</dbReference>
<dbReference type="PANTHER" id="PTHR33529">
    <property type="entry name" value="SLR0882 PROTEIN-RELATED"/>
    <property type="match status" value="1"/>
</dbReference>
<feature type="transmembrane region" description="Helical" evidence="6">
    <location>
        <begin position="6"/>
        <end position="22"/>
    </location>
</feature>
<dbReference type="PANTHER" id="PTHR33529:SF6">
    <property type="entry name" value="YJGP_YJGQ FAMILY PERMEASE"/>
    <property type="match status" value="1"/>
</dbReference>
<proteinExistence type="predicted"/>
<keyword evidence="2" id="KW-1003">Cell membrane</keyword>
<protein>
    <submittedName>
        <fullName evidence="7">LPS export ABC transporter permease LptF</fullName>
    </submittedName>
</protein>
<dbReference type="InterPro" id="IPR005495">
    <property type="entry name" value="LptG/LptF_permease"/>
</dbReference>
<evidence type="ECO:0000256" key="1">
    <source>
        <dbReference type="ARBA" id="ARBA00004651"/>
    </source>
</evidence>
<dbReference type="Pfam" id="PF03739">
    <property type="entry name" value="LptF_LptG"/>
    <property type="match status" value="1"/>
</dbReference>
<dbReference type="EMBL" id="PGTN01001295">
    <property type="protein sequence ID" value="PJF45245.1"/>
    <property type="molecule type" value="Genomic_DNA"/>
</dbReference>
<reference evidence="7 8" key="1">
    <citation type="submission" date="2017-11" db="EMBL/GenBank/DDBJ databases">
        <title>Evolution of Phototrophy in the Chloroflexi Phylum Driven by Horizontal Gene Transfer.</title>
        <authorList>
            <person name="Ward L.M."/>
            <person name="Hemp J."/>
            <person name="Shih P.M."/>
            <person name="Mcglynn S.E."/>
            <person name="Fischer W."/>
        </authorList>
    </citation>
    <scope>NUCLEOTIDE SEQUENCE [LARGE SCALE GENOMIC DNA]</scope>
    <source>
        <strain evidence="7">JP3_7</strain>
    </source>
</reference>
<keyword evidence="5 6" id="KW-0472">Membrane</keyword>
<organism evidence="7 8">
    <name type="scientific">Candidatus Thermofonsia Clade 3 bacterium</name>
    <dbReference type="NCBI Taxonomy" id="2364212"/>
    <lineage>
        <taxon>Bacteria</taxon>
        <taxon>Bacillati</taxon>
        <taxon>Chloroflexota</taxon>
        <taxon>Candidatus Thermofontia</taxon>
        <taxon>Candidatus Thermofonsia Clade 3</taxon>
    </lineage>
</organism>
<sequence>SAPLFALVMALISVPFAFLTGTRGALTGVGVSLGIAVAYFALNYLFEQLGNVGQLPPQVAAWSPNALFALAGLYLMSRMRT</sequence>
<feature type="non-terminal residue" evidence="7">
    <location>
        <position position="1"/>
    </location>
</feature>
<keyword evidence="4 6" id="KW-1133">Transmembrane helix</keyword>
<keyword evidence="3 6" id="KW-0812">Transmembrane</keyword>
<evidence type="ECO:0000256" key="6">
    <source>
        <dbReference type="SAM" id="Phobius"/>
    </source>
</evidence>